<dbReference type="eggNOG" id="ENOG503318Q">
    <property type="taxonomic scope" value="Bacteria"/>
</dbReference>
<keyword evidence="2" id="KW-1185">Reference proteome</keyword>
<dbReference type="InterPro" id="IPR007574">
    <property type="entry name" value="NblA"/>
</dbReference>
<dbReference type="AlphaFoldDB" id="A0A073CBN1"/>
<dbReference type="PATRIC" id="fig|388467.6.peg.244"/>
<dbReference type="RefSeq" id="WP_042151427.1">
    <property type="nucleotide sequence ID" value="NZ_CM002803.1"/>
</dbReference>
<accession>A0A073CBN1</accession>
<dbReference type="Gene3D" id="1.10.287.670">
    <property type="entry name" value="Phycobilisome degradation protein NblA"/>
    <property type="match status" value="1"/>
</dbReference>
<evidence type="ECO:0008006" key="3">
    <source>
        <dbReference type="Google" id="ProtNLM"/>
    </source>
</evidence>
<gene>
    <name evidence="1" type="ORF">A19Y_0291</name>
</gene>
<dbReference type="HOGENOM" id="CLU_185251_0_0_3"/>
<reference evidence="1 2" key="1">
    <citation type="journal article" date="2014" name="Appl. Environ. Microbiol.">
        <title>Elucidation of insertion elements encoded on plasmids and in vitro construction of shuttle vectors from the toxic cyanobacterium Planktothrix.</title>
        <authorList>
            <person name="Christiansen G."/>
            <person name="Goesmann A."/>
            <person name="Kurmayer R."/>
        </authorList>
    </citation>
    <scope>NUCLEOTIDE SEQUENCE [LARGE SCALE GENOMIC DNA]</scope>
    <source>
        <strain evidence="1 2">NIVA-CYA 126/8</strain>
    </source>
</reference>
<dbReference type="EMBL" id="CM002803">
    <property type="protein sequence ID" value="KEI65521.1"/>
    <property type="molecule type" value="Genomic_DNA"/>
</dbReference>
<dbReference type="SUPFAM" id="SSF109859">
    <property type="entry name" value="NblA-like"/>
    <property type="match status" value="1"/>
</dbReference>
<name>A0A073CBN1_PLAA1</name>
<evidence type="ECO:0000313" key="2">
    <source>
        <dbReference type="Proteomes" id="UP000027395"/>
    </source>
</evidence>
<organism evidence="1 2">
    <name type="scientific">Planktothrix agardhii (strain NIVA-CYA 126/8)</name>
    <dbReference type="NCBI Taxonomy" id="388467"/>
    <lineage>
        <taxon>Bacteria</taxon>
        <taxon>Bacillati</taxon>
        <taxon>Cyanobacteriota</taxon>
        <taxon>Cyanophyceae</taxon>
        <taxon>Oscillatoriophycideae</taxon>
        <taxon>Oscillatoriales</taxon>
        <taxon>Microcoleaceae</taxon>
        <taxon>Planktothrix</taxon>
    </lineage>
</organism>
<dbReference type="SMR" id="A0A073CBN1"/>
<dbReference type="InterPro" id="IPR036904">
    <property type="entry name" value="NblA_sf"/>
</dbReference>
<proteinExistence type="predicted"/>
<dbReference type="GeneID" id="77286580"/>
<sequence>MKTPANLSLEQQFKLQILREQVKNLNLEEAQDYLLEVLCQSMVKDNILRQWIKNP</sequence>
<dbReference type="Proteomes" id="UP000027395">
    <property type="component" value="Chromosome"/>
</dbReference>
<dbReference type="Pfam" id="PF04485">
    <property type="entry name" value="NblA"/>
    <property type="match status" value="1"/>
</dbReference>
<protein>
    <recommendedName>
        <fullName evidence="3">Phycobilisome degradation protein nblA</fullName>
    </recommendedName>
</protein>
<evidence type="ECO:0000313" key="1">
    <source>
        <dbReference type="EMBL" id="KEI65521.1"/>
    </source>
</evidence>